<name>A0A975GL65_9BACT</name>
<evidence type="ECO:0000313" key="1">
    <source>
        <dbReference type="EMBL" id="QTA84493.1"/>
    </source>
</evidence>
<organism evidence="1 2">
    <name type="scientific">Desulfonema magnum</name>
    <dbReference type="NCBI Taxonomy" id="45655"/>
    <lineage>
        <taxon>Bacteria</taxon>
        <taxon>Pseudomonadati</taxon>
        <taxon>Thermodesulfobacteriota</taxon>
        <taxon>Desulfobacteria</taxon>
        <taxon>Desulfobacterales</taxon>
        <taxon>Desulfococcaceae</taxon>
        <taxon>Desulfonema</taxon>
    </lineage>
</organism>
<evidence type="ECO:0000313" key="2">
    <source>
        <dbReference type="Proteomes" id="UP000663722"/>
    </source>
</evidence>
<dbReference type="EMBL" id="CP061800">
    <property type="protein sequence ID" value="QTA84493.1"/>
    <property type="molecule type" value="Genomic_DNA"/>
</dbReference>
<proteinExistence type="predicted"/>
<dbReference type="AlphaFoldDB" id="A0A975GL65"/>
<keyword evidence="2" id="KW-1185">Reference proteome</keyword>
<accession>A0A975GL65</accession>
<sequence length="39" mass="4359">MADTAICEDVTECRKASFFVQAVNIKRATNTTKITPVER</sequence>
<protein>
    <submittedName>
        <fullName evidence="1">Uncharacterized protein</fullName>
    </submittedName>
</protein>
<reference evidence="1" key="1">
    <citation type="journal article" date="2021" name="Microb. Physiol.">
        <title>Proteogenomic Insights into the Physiology of Marine, Sulfate-Reducing, Filamentous Desulfonema limicola and Desulfonema magnum.</title>
        <authorList>
            <person name="Schnaars V."/>
            <person name="Wohlbrand L."/>
            <person name="Scheve S."/>
            <person name="Hinrichs C."/>
            <person name="Reinhardt R."/>
            <person name="Rabus R."/>
        </authorList>
    </citation>
    <scope>NUCLEOTIDE SEQUENCE</scope>
    <source>
        <strain evidence="1">4be13</strain>
    </source>
</reference>
<dbReference type="KEGG" id="dmm:dnm_004900"/>
<dbReference type="Proteomes" id="UP000663722">
    <property type="component" value="Chromosome"/>
</dbReference>
<gene>
    <name evidence="1" type="ORF">dnm_004900</name>
</gene>